<feature type="region of interest" description="Disordered" evidence="1">
    <location>
        <begin position="591"/>
        <end position="631"/>
    </location>
</feature>
<dbReference type="Proteomes" id="UP000237481">
    <property type="component" value="Unassembled WGS sequence"/>
</dbReference>
<keyword evidence="3" id="KW-1185">Reference proteome</keyword>
<protein>
    <submittedName>
        <fullName evidence="2">Protein SGT1</fullName>
    </submittedName>
</protein>
<gene>
    <name evidence="2" type="ORF">TPAR_02921</name>
</gene>
<dbReference type="EMBL" id="PKSG01000294">
    <property type="protein sequence ID" value="POR36890.1"/>
    <property type="molecule type" value="Genomic_DNA"/>
</dbReference>
<dbReference type="PANTHER" id="PTHR13060">
    <property type="entry name" value="SGT1 PROTEIN HSGT1 SUPPRESSOR OF GCR2"/>
    <property type="match status" value="1"/>
</dbReference>
<dbReference type="PANTHER" id="PTHR13060:SF0">
    <property type="entry name" value="PROTEIN ECDYSONELESS HOMOLOG"/>
    <property type="match status" value="1"/>
</dbReference>
<feature type="region of interest" description="Disordered" evidence="1">
    <location>
        <begin position="487"/>
        <end position="510"/>
    </location>
</feature>
<feature type="compositionally biased region" description="Acidic residues" evidence="1">
    <location>
        <begin position="612"/>
        <end position="622"/>
    </location>
</feature>
<dbReference type="GO" id="GO:0005634">
    <property type="term" value="C:nucleus"/>
    <property type="evidence" value="ECO:0007669"/>
    <property type="project" value="TreeGrafter"/>
</dbReference>
<evidence type="ECO:0000256" key="1">
    <source>
        <dbReference type="SAM" id="MobiDB-lite"/>
    </source>
</evidence>
<comment type="caution">
    <text evidence="2">The sequence shown here is derived from an EMBL/GenBank/DDBJ whole genome shotgun (WGS) entry which is preliminary data.</text>
</comment>
<name>A0A2S4L372_9HYPO</name>
<reference evidence="2 3" key="1">
    <citation type="submission" date="2018-01" db="EMBL/GenBank/DDBJ databases">
        <title>Harnessing the power of phylogenomics to disentangle the directionality and signatures of interkingdom host jumping in the parasitic fungal genus Tolypocladium.</title>
        <authorList>
            <person name="Quandt C.A."/>
            <person name="Patterson W."/>
            <person name="Spatafora J.W."/>
        </authorList>
    </citation>
    <scope>NUCLEOTIDE SEQUENCE [LARGE SCALE GENOMIC DNA]</scope>
    <source>
        <strain evidence="2 3">NRBC 100945</strain>
    </source>
</reference>
<evidence type="ECO:0000313" key="2">
    <source>
        <dbReference type="EMBL" id="POR36890.1"/>
    </source>
</evidence>
<feature type="region of interest" description="Disordered" evidence="1">
    <location>
        <begin position="538"/>
        <end position="574"/>
    </location>
</feature>
<proteinExistence type="predicted"/>
<dbReference type="Pfam" id="PF07093">
    <property type="entry name" value="SGT1"/>
    <property type="match status" value="1"/>
</dbReference>
<feature type="compositionally biased region" description="Acidic residues" evidence="1">
    <location>
        <begin position="432"/>
        <end position="467"/>
    </location>
</feature>
<sequence>MPEGDLLAEDQSDFAPSDGFERQLSENCVEYFLFLLDGETDARKSLLRLEALRRAAVQLAQTLTKDYIWQRDDFQLELETEQGLRYLHGIADYGDAVEDEWLIVYMLRELTKSYPTLWARVVDTDGEFLLVEAASMLPKWLSPEMDQNRVWVHHGKLFIIPSKDGDAQSTRTRSISLPQAVDFLAYKSDALVHSSFIEAEAFYRLDKYPAQIANSAHYSIITMPRKLAFLLHSLPKSVSPAVEAFYLRDPVVLKRIMATTGPLAFPPEDLVTTSVRFSRVLFAQLKSQRFDSPPRWQKALQASSSNDKAMARLETGMKLTCGFEMLAVSADKSKSRVVREVAIMLEDLVEDGAAALPTNEEMELWEGCHRDDDETWMDINYQDFGRELDGRGRGTSKANLGFGDAQTQAGLRKIVSRFEAFLNDETAGLDGAELDDMDMDDDGDDGDDGEEQTGGTDEEGSDFEDTEVSFDEAAFSRMMREMMGLPATDPQPSAYPKGKSKVGGCEPAASALDEEQTRIQELSSQMEAELRQHGALKLDAPADKQPALNRKAKAADTEGRQTRQAADEDGDDEVDIDYNLARNLLESFKSQAGMAGPTGNLLGMMGFQLPRDEDDGHDDDDEHKETGARNE</sequence>
<dbReference type="InterPro" id="IPR010770">
    <property type="entry name" value="Ecd"/>
</dbReference>
<accession>A0A2S4L372</accession>
<dbReference type="STRING" id="94208.A0A2S4L372"/>
<evidence type="ECO:0000313" key="3">
    <source>
        <dbReference type="Proteomes" id="UP000237481"/>
    </source>
</evidence>
<feature type="region of interest" description="Disordered" evidence="1">
    <location>
        <begin position="429"/>
        <end position="467"/>
    </location>
</feature>
<dbReference type="OrthoDB" id="27237at2759"/>
<dbReference type="AlphaFoldDB" id="A0A2S4L372"/>
<organism evidence="2 3">
    <name type="scientific">Tolypocladium paradoxum</name>
    <dbReference type="NCBI Taxonomy" id="94208"/>
    <lineage>
        <taxon>Eukaryota</taxon>
        <taxon>Fungi</taxon>
        <taxon>Dikarya</taxon>
        <taxon>Ascomycota</taxon>
        <taxon>Pezizomycotina</taxon>
        <taxon>Sordariomycetes</taxon>
        <taxon>Hypocreomycetidae</taxon>
        <taxon>Hypocreales</taxon>
        <taxon>Ophiocordycipitaceae</taxon>
        <taxon>Tolypocladium</taxon>
    </lineage>
</organism>